<dbReference type="EMBL" id="JAKUCV010006739">
    <property type="protein sequence ID" value="KAJ4826127.1"/>
    <property type="molecule type" value="Genomic_DNA"/>
</dbReference>
<keyword evidence="12" id="KW-0732">Signal</keyword>
<comment type="subunit">
    <text evidence="3 10">Homodimers and heterodimers.</text>
</comment>
<evidence type="ECO:0000256" key="11">
    <source>
        <dbReference type="SAM" id="MobiDB-lite"/>
    </source>
</evidence>
<evidence type="ECO:0000256" key="10">
    <source>
        <dbReference type="RuleBase" id="RU004549"/>
    </source>
</evidence>
<dbReference type="InterPro" id="IPR033389">
    <property type="entry name" value="AUX/IAA_dom"/>
</dbReference>
<evidence type="ECO:0000256" key="2">
    <source>
        <dbReference type="ARBA" id="ARBA00006728"/>
    </source>
</evidence>
<evidence type="ECO:0000259" key="13">
    <source>
        <dbReference type="PROSITE" id="PS51745"/>
    </source>
</evidence>
<feature type="chain" id="PRO_5040234697" description="Auxin-responsive protein" evidence="12">
    <location>
        <begin position="17"/>
        <end position="257"/>
    </location>
</feature>
<dbReference type="PANTHER" id="PTHR31734">
    <property type="entry name" value="AUXIN-RESPONSIVE PROTEIN IAA17"/>
    <property type="match status" value="1"/>
</dbReference>
<dbReference type="Gene3D" id="3.10.20.90">
    <property type="entry name" value="Phosphatidylinositol 3-kinase Catalytic Subunit, Chain A, domain 1"/>
    <property type="match status" value="1"/>
</dbReference>
<feature type="region of interest" description="Disordered" evidence="11">
    <location>
        <begin position="84"/>
        <end position="103"/>
    </location>
</feature>
<dbReference type="PANTHER" id="PTHR31734:SF38">
    <property type="entry name" value="AUXIN-RESPONSIVE PROTEIN IAA29"/>
    <property type="match status" value="1"/>
</dbReference>
<proteinExistence type="inferred from homology"/>
<evidence type="ECO:0000256" key="9">
    <source>
        <dbReference type="ARBA" id="ARBA00025283"/>
    </source>
</evidence>
<protein>
    <recommendedName>
        <fullName evidence="10">Auxin-responsive protein</fullName>
    </recommendedName>
</protein>
<dbReference type="Proteomes" id="UP001141552">
    <property type="component" value="Unassembled WGS sequence"/>
</dbReference>
<keyword evidence="5 10" id="KW-0805">Transcription regulation</keyword>
<keyword evidence="7 10" id="KW-0539">Nucleus</keyword>
<dbReference type="InterPro" id="IPR003311">
    <property type="entry name" value="AUX_IAA"/>
</dbReference>
<dbReference type="OrthoDB" id="778717at2759"/>
<organism evidence="14 15">
    <name type="scientific">Turnera subulata</name>
    <dbReference type="NCBI Taxonomy" id="218843"/>
    <lineage>
        <taxon>Eukaryota</taxon>
        <taxon>Viridiplantae</taxon>
        <taxon>Streptophyta</taxon>
        <taxon>Embryophyta</taxon>
        <taxon>Tracheophyta</taxon>
        <taxon>Spermatophyta</taxon>
        <taxon>Magnoliopsida</taxon>
        <taxon>eudicotyledons</taxon>
        <taxon>Gunneridae</taxon>
        <taxon>Pentapetalae</taxon>
        <taxon>rosids</taxon>
        <taxon>fabids</taxon>
        <taxon>Malpighiales</taxon>
        <taxon>Passifloraceae</taxon>
        <taxon>Turnera</taxon>
    </lineage>
</organism>
<feature type="region of interest" description="Disordered" evidence="11">
    <location>
        <begin position="110"/>
        <end position="130"/>
    </location>
</feature>
<dbReference type="GO" id="GO:0009734">
    <property type="term" value="P:auxin-activated signaling pathway"/>
    <property type="evidence" value="ECO:0007669"/>
    <property type="project" value="UniProtKB-UniRule"/>
</dbReference>
<evidence type="ECO:0000313" key="15">
    <source>
        <dbReference type="Proteomes" id="UP001141552"/>
    </source>
</evidence>
<keyword evidence="8 10" id="KW-0927">Auxin signaling pathway</keyword>
<reference evidence="14" key="2">
    <citation type="journal article" date="2023" name="Plants (Basel)">
        <title>Annotation of the Turnera subulata (Passifloraceae) Draft Genome Reveals the S-Locus Evolved after the Divergence of Turneroideae from Passifloroideae in a Stepwise Manner.</title>
        <authorList>
            <person name="Henning P.M."/>
            <person name="Roalson E.H."/>
            <person name="Mir W."/>
            <person name="McCubbin A.G."/>
            <person name="Shore J.S."/>
        </authorList>
    </citation>
    <scope>NUCLEOTIDE SEQUENCE</scope>
    <source>
        <strain evidence="14">F60SS</strain>
    </source>
</reference>
<dbReference type="InterPro" id="IPR053793">
    <property type="entry name" value="PB1-like"/>
</dbReference>
<comment type="subcellular location">
    <subcellularLocation>
        <location evidence="1 10">Nucleus</location>
    </subcellularLocation>
</comment>
<dbReference type="GO" id="GO:0006355">
    <property type="term" value="P:regulation of DNA-templated transcription"/>
    <property type="evidence" value="ECO:0007669"/>
    <property type="project" value="InterPro"/>
</dbReference>
<evidence type="ECO:0000256" key="1">
    <source>
        <dbReference type="ARBA" id="ARBA00004123"/>
    </source>
</evidence>
<dbReference type="AlphaFoldDB" id="A0A9Q0J2X4"/>
<evidence type="ECO:0000256" key="12">
    <source>
        <dbReference type="SAM" id="SignalP"/>
    </source>
</evidence>
<dbReference type="GO" id="GO:0005634">
    <property type="term" value="C:nucleus"/>
    <property type="evidence" value="ECO:0007669"/>
    <property type="project" value="UniProtKB-SubCell"/>
</dbReference>
<keyword evidence="4 10" id="KW-0678">Repressor</keyword>
<dbReference type="SUPFAM" id="SSF54277">
    <property type="entry name" value="CAD &amp; PB1 domains"/>
    <property type="match status" value="1"/>
</dbReference>
<dbReference type="PROSITE" id="PS51745">
    <property type="entry name" value="PB1"/>
    <property type="match status" value="1"/>
</dbReference>
<evidence type="ECO:0000256" key="8">
    <source>
        <dbReference type="ARBA" id="ARBA00023294"/>
    </source>
</evidence>
<evidence type="ECO:0000256" key="4">
    <source>
        <dbReference type="ARBA" id="ARBA00022491"/>
    </source>
</evidence>
<reference evidence="14" key="1">
    <citation type="submission" date="2022-02" db="EMBL/GenBank/DDBJ databases">
        <authorList>
            <person name="Henning P.M."/>
            <person name="McCubbin A.G."/>
            <person name="Shore J.S."/>
        </authorList>
    </citation>
    <scope>NUCLEOTIDE SEQUENCE</scope>
    <source>
        <strain evidence="14">F60SS</strain>
        <tissue evidence="14">Leaves</tissue>
    </source>
</reference>
<accession>A0A9Q0J2X4</accession>
<evidence type="ECO:0000313" key="14">
    <source>
        <dbReference type="EMBL" id="KAJ4826127.1"/>
    </source>
</evidence>
<evidence type="ECO:0000256" key="6">
    <source>
        <dbReference type="ARBA" id="ARBA00023163"/>
    </source>
</evidence>
<keyword evidence="15" id="KW-1185">Reference proteome</keyword>
<comment type="function">
    <text evidence="9">Aux/IAA proteins are short-lived transcriptional factors that function as repressors of early auxin response genes at low auxin concentrations. Repression is thought to result from the interaction with auxin response factors (ARFs), proteins that bind to the auxin-responsive promoter element (AuxRE). Formation of heterodimers with ARF proteins may alter their ability to modulate early auxin response genes expression.</text>
</comment>
<name>A0A9Q0J2X4_9ROSI</name>
<feature type="domain" description="PB1" evidence="13">
    <location>
        <begin position="176"/>
        <end position="257"/>
    </location>
</feature>
<keyword evidence="6 10" id="KW-0804">Transcription</keyword>
<gene>
    <name evidence="14" type="ORF">Tsubulata_038638</name>
</gene>
<comment type="similarity">
    <text evidence="2 10">Belongs to the Aux/IAA family.</text>
</comment>
<sequence>MILVPLPMMELQLGLALFPSNSGNTNCSSVTTTSRKGLDLNSYYVHEPKELGSGQTNPPVTRLDLHDDPLLSCVVVDKENSSKKRSFDDAFDESTQSSPQTLPLLLWDQQPNEEDDPKDEDNSSTTSAYCRVDGDQGLVGWPPIKCRKNKKLYRQNSNNRTVDNGCAQCQSRPPNSNYVKVKMEGLVIARKIDITKYHCFQALKQTLLGMFGLSQEDIDDYRLTYQDREGDWLLAEDMPSRNVMASVQRLRLMRSGS</sequence>
<feature type="signal peptide" evidence="12">
    <location>
        <begin position="1"/>
        <end position="16"/>
    </location>
</feature>
<dbReference type="Pfam" id="PF02309">
    <property type="entry name" value="AUX_IAA"/>
    <property type="match status" value="2"/>
</dbReference>
<evidence type="ECO:0000256" key="7">
    <source>
        <dbReference type="ARBA" id="ARBA00023242"/>
    </source>
</evidence>
<evidence type="ECO:0000256" key="3">
    <source>
        <dbReference type="ARBA" id="ARBA00011726"/>
    </source>
</evidence>
<evidence type="ECO:0000256" key="5">
    <source>
        <dbReference type="ARBA" id="ARBA00023015"/>
    </source>
</evidence>
<comment type="caution">
    <text evidence="14">The sequence shown here is derived from an EMBL/GenBank/DDBJ whole genome shotgun (WGS) entry which is preliminary data.</text>
</comment>